<name>A0A9D2L7N3_9FIRM</name>
<evidence type="ECO:0000313" key="3">
    <source>
        <dbReference type="Proteomes" id="UP000886804"/>
    </source>
</evidence>
<evidence type="ECO:0000259" key="1">
    <source>
        <dbReference type="Pfam" id="PF00561"/>
    </source>
</evidence>
<dbReference type="Gene3D" id="3.40.50.1820">
    <property type="entry name" value="alpha/beta hydrolase"/>
    <property type="match status" value="1"/>
</dbReference>
<dbReference type="EMBL" id="DWYS01000067">
    <property type="protein sequence ID" value="HJB07360.1"/>
    <property type="molecule type" value="Genomic_DNA"/>
</dbReference>
<proteinExistence type="predicted"/>
<dbReference type="SUPFAM" id="SSF53474">
    <property type="entry name" value="alpha/beta-Hydrolases"/>
    <property type="match status" value="1"/>
</dbReference>
<comment type="caution">
    <text evidence="2">The sequence shown here is derived from an EMBL/GenBank/DDBJ whole genome shotgun (WGS) entry which is preliminary data.</text>
</comment>
<accession>A0A9D2L7N3</accession>
<dbReference type="AlphaFoldDB" id="A0A9D2L7N3"/>
<keyword evidence="2" id="KW-0378">Hydrolase</keyword>
<dbReference type="GO" id="GO:0016787">
    <property type="term" value="F:hydrolase activity"/>
    <property type="evidence" value="ECO:0007669"/>
    <property type="project" value="UniProtKB-KW"/>
</dbReference>
<dbReference type="PANTHER" id="PTHR46438">
    <property type="entry name" value="ALPHA/BETA-HYDROLASES SUPERFAMILY PROTEIN"/>
    <property type="match status" value="1"/>
</dbReference>
<sequence length="242" mass="27080">MIRLSHTPDFQKPALLCVAGNLCDPSVAFERITPPGDFQKLYVHYFDSPGPWDMETLGQELAHLLQQFTSAPVVLAGYSAGGVLCISAASKNPERISGLVLSNTGPCSKGHGSPQFAQELKEHFDDENYIRRFLSSCFYQPIPKEVEDRLWNYTRTIPPEAGYEVSLSLRQMDYRESLKAYKGPAAVIHGQLDTRRKMDSVEMICDSLPQAQVTLLQTGHTPMWEDAAGYEKALETLLKRIN</sequence>
<dbReference type="Pfam" id="PF00561">
    <property type="entry name" value="Abhydrolase_1"/>
    <property type="match status" value="1"/>
</dbReference>
<evidence type="ECO:0000313" key="2">
    <source>
        <dbReference type="EMBL" id="HJB07360.1"/>
    </source>
</evidence>
<feature type="domain" description="AB hydrolase-1" evidence="1">
    <location>
        <begin position="54"/>
        <end position="226"/>
    </location>
</feature>
<reference evidence="2" key="1">
    <citation type="journal article" date="2021" name="PeerJ">
        <title>Extensive microbial diversity within the chicken gut microbiome revealed by metagenomics and culture.</title>
        <authorList>
            <person name="Gilroy R."/>
            <person name="Ravi A."/>
            <person name="Getino M."/>
            <person name="Pursley I."/>
            <person name="Horton D.L."/>
            <person name="Alikhan N.F."/>
            <person name="Baker D."/>
            <person name="Gharbi K."/>
            <person name="Hall N."/>
            <person name="Watson M."/>
            <person name="Adriaenssens E.M."/>
            <person name="Foster-Nyarko E."/>
            <person name="Jarju S."/>
            <person name="Secka A."/>
            <person name="Antonio M."/>
            <person name="Oren A."/>
            <person name="Chaudhuri R.R."/>
            <person name="La Ragione R."/>
            <person name="Hildebrand F."/>
            <person name="Pallen M.J."/>
        </authorList>
    </citation>
    <scope>NUCLEOTIDE SEQUENCE</scope>
    <source>
        <strain evidence="2">CHK188-4685</strain>
    </source>
</reference>
<organism evidence="2 3">
    <name type="scientific">Candidatus Enterocloster faecavium</name>
    <dbReference type="NCBI Taxonomy" id="2838560"/>
    <lineage>
        <taxon>Bacteria</taxon>
        <taxon>Bacillati</taxon>
        <taxon>Bacillota</taxon>
        <taxon>Clostridia</taxon>
        <taxon>Lachnospirales</taxon>
        <taxon>Lachnospiraceae</taxon>
        <taxon>Enterocloster</taxon>
    </lineage>
</organism>
<dbReference type="Proteomes" id="UP000886804">
    <property type="component" value="Unassembled WGS sequence"/>
</dbReference>
<protein>
    <submittedName>
        <fullName evidence="2">Alpha/beta hydrolase</fullName>
    </submittedName>
</protein>
<dbReference type="InterPro" id="IPR029058">
    <property type="entry name" value="AB_hydrolase_fold"/>
</dbReference>
<gene>
    <name evidence="2" type="ORF">H9716_05775</name>
</gene>
<dbReference type="InterPro" id="IPR000073">
    <property type="entry name" value="AB_hydrolase_1"/>
</dbReference>
<reference evidence="2" key="2">
    <citation type="submission" date="2021-04" db="EMBL/GenBank/DDBJ databases">
        <authorList>
            <person name="Gilroy R."/>
        </authorList>
    </citation>
    <scope>NUCLEOTIDE SEQUENCE</scope>
    <source>
        <strain evidence="2">CHK188-4685</strain>
    </source>
</reference>